<gene>
    <name evidence="1" type="ORF">EO081_15900</name>
</gene>
<evidence type="ECO:0000313" key="2">
    <source>
        <dbReference type="Proteomes" id="UP000292347"/>
    </source>
</evidence>
<accession>A0A4V1QNU4</accession>
<reference evidence="1 2" key="1">
    <citation type="submission" date="2019-01" db="EMBL/GenBank/DDBJ databases">
        <title>Sphingomonas mucosissima sp. nov. and Sphingomonas desiccabilis sp. nov., from biological soil crusts in the Colorado Plateau, USA.</title>
        <authorList>
            <person name="Zhu D."/>
        </authorList>
    </citation>
    <scope>NUCLEOTIDE SEQUENCE [LARGE SCALE GENOMIC DNA]</scope>
    <source>
        <strain evidence="1 2">CP1D</strain>
    </source>
</reference>
<comment type="caution">
    <text evidence="1">The sequence shown here is derived from an EMBL/GenBank/DDBJ whole genome shotgun (WGS) entry which is preliminary data.</text>
</comment>
<name>A0A4V1QNU4_9SPHN</name>
<dbReference type="Proteomes" id="UP000292347">
    <property type="component" value="Unassembled WGS sequence"/>
</dbReference>
<evidence type="ECO:0000313" key="1">
    <source>
        <dbReference type="EMBL" id="RXZ30631.1"/>
    </source>
</evidence>
<dbReference type="OrthoDB" id="7391705at2"/>
<organism evidence="1 2">
    <name type="scientific">Sphingomonas desiccabilis</name>
    <dbReference type="NCBI Taxonomy" id="429134"/>
    <lineage>
        <taxon>Bacteria</taxon>
        <taxon>Pseudomonadati</taxon>
        <taxon>Pseudomonadota</taxon>
        <taxon>Alphaproteobacteria</taxon>
        <taxon>Sphingomonadales</taxon>
        <taxon>Sphingomonadaceae</taxon>
        <taxon>Sphingomonas</taxon>
    </lineage>
</organism>
<dbReference type="RefSeq" id="WP_129343296.1">
    <property type="nucleotide sequence ID" value="NZ_JACIDD010000003.1"/>
</dbReference>
<keyword evidence="2" id="KW-1185">Reference proteome</keyword>
<evidence type="ECO:0008006" key="3">
    <source>
        <dbReference type="Google" id="ProtNLM"/>
    </source>
</evidence>
<protein>
    <recommendedName>
        <fullName evidence="3">DUF485 domain-containing protein</fullName>
    </recommendedName>
</protein>
<sequence>MLHDDRDPLDDPTYARFAWSRFRRLLKWMAAVAALAAAVAVALLWHLVGPLPIHMAIATALGVGLSVLMAAVLMGLIFLSSGTGHDAAVDRFARKDQPESNVPDTE</sequence>
<dbReference type="EMBL" id="SDPT01000003">
    <property type="protein sequence ID" value="RXZ30631.1"/>
    <property type="molecule type" value="Genomic_DNA"/>
</dbReference>
<dbReference type="AlphaFoldDB" id="A0A4V1QNU4"/>
<proteinExistence type="predicted"/>